<reference evidence="2 3" key="1">
    <citation type="journal article" date="2011" name="Nature">
        <title>A high-resolution map of human evolutionary constraint using 29 mammals.</title>
        <authorList>
            <person name="Lindblad-Toh K."/>
            <person name="Garber M."/>
            <person name="Zuk O."/>
            <person name="Lin M.F."/>
            <person name="Parker B.J."/>
            <person name="Washietl S."/>
            <person name="Kheradpour P."/>
            <person name="Ernst J."/>
            <person name="Jordan G."/>
            <person name="Mauceli E."/>
            <person name="Ward L.D."/>
            <person name="Lowe C.B."/>
            <person name="Holloway A.K."/>
            <person name="Clamp M."/>
            <person name="Gnerre S."/>
            <person name="Alfoldi J."/>
            <person name="Beal K."/>
            <person name="Chang J."/>
            <person name="Clawson H."/>
            <person name="Cuff J."/>
            <person name="Di Palma F."/>
            <person name="Fitzgerald S."/>
            <person name="Flicek P."/>
            <person name="Guttman M."/>
            <person name="Hubisz M.J."/>
            <person name="Jaffe D.B."/>
            <person name="Jungreis I."/>
            <person name="Kent W.J."/>
            <person name="Kostka D."/>
            <person name="Lara M."/>
            <person name="Martins A.L."/>
            <person name="Massingham T."/>
            <person name="Moltke I."/>
            <person name="Raney B.J."/>
            <person name="Rasmussen M.D."/>
            <person name="Robinson J."/>
            <person name="Stark A."/>
            <person name="Vilella A.J."/>
            <person name="Wen J."/>
            <person name="Xie X."/>
            <person name="Zody M.C."/>
            <person name="Baldwin J."/>
            <person name="Bloom T."/>
            <person name="Chin C.W."/>
            <person name="Heiman D."/>
            <person name="Nicol R."/>
            <person name="Nusbaum C."/>
            <person name="Young S."/>
            <person name="Wilkinson J."/>
            <person name="Worley K.C."/>
            <person name="Kovar C.L."/>
            <person name="Muzny D.M."/>
            <person name="Gibbs R.A."/>
            <person name="Cree A."/>
            <person name="Dihn H.H."/>
            <person name="Fowler G."/>
            <person name="Jhangiani S."/>
            <person name="Joshi V."/>
            <person name="Lee S."/>
            <person name="Lewis L.R."/>
            <person name="Nazareth L.V."/>
            <person name="Okwuonu G."/>
            <person name="Santibanez J."/>
            <person name="Warren W.C."/>
            <person name="Mardis E.R."/>
            <person name="Weinstock G.M."/>
            <person name="Wilson R.K."/>
            <person name="Delehaunty K."/>
            <person name="Dooling D."/>
            <person name="Fronik C."/>
            <person name="Fulton L."/>
            <person name="Fulton B."/>
            <person name="Graves T."/>
            <person name="Minx P."/>
            <person name="Sodergren E."/>
            <person name="Birney E."/>
            <person name="Margulies E.H."/>
            <person name="Herrero J."/>
            <person name="Green E.D."/>
            <person name="Haussler D."/>
            <person name="Siepel A."/>
            <person name="Goldman N."/>
            <person name="Pollard K.S."/>
            <person name="Pedersen J.S."/>
            <person name="Lander E.S."/>
            <person name="Kellis M."/>
        </authorList>
    </citation>
    <scope>NUCLEOTIDE SEQUENCE [LARGE SCALE GENOMIC DNA]</scope>
    <source>
        <strain evidence="2 3">Thorbecke inbred</strain>
    </source>
</reference>
<sequence>MVQPVRFKTICIVEEGSVSHQRVCLKIRSGNPKAGGGAGGGTKREARMRHCREKGCRRTPLPRRGRMETAQAGRPPSSHDQEDEEGDEEDDGRRGEEQHAGRPLVGGLGLLLVLRDAHLLHHALHDLDVGLGEVLPFGGGGHRVLLHRDVDAVVHEAVLVAVLVHGPVVHLVGVPVHVLPVVAVLVVVAEVDEGPAHGAPQHVAAEAPHHRPSRRCPGHVLHAGFRLTGLAPLVVGTSLTPATTVGLPPATAVGLSPATTVRLPPAAAMGLSPAAALGWVAVASRAALTRVPAPPCVPSSSRLRPLLAEAHVTPRGHKEKQHPVAEVRHDS</sequence>
<dbReference type="Ensembl" id="ENSOCUT00000054979.1">
    <property type="protein sequence ID" value="ENSOCUP00000041553.1"/>
    <property type="gene ID" value="ENSOCUG00000030506.1"/>
</dbReference>
<reference evidence="2" key="3">
    <citation type="submission" date="2025-09" db="UniProtKB">
        <authorList>
            <consortium name="Ensembl"/>
        </authorList>
    </citation>
    <scope>IDENTIFICATION</scope>
    <source>
        <strain evidence="2">Thorbecke</strain>
    </source>
</reference>
<keyword evidence="3" id="KW-1185">Reference proteome</keyword>
<feature type="region of interest" description="Disordered" evidence="1">
    <location>
        <begin position="311"/>
        <end position="331"/>
    </location>
</feature>
<dbReference type="Bgee" id="ENSOCUG00000030506">
    <property type="expression patterns" value="Expressed in frontal cortex and 17 other cell types or tissues"/>
</dbReference>
<accession>A0A5F9D6T3</accession>
<reference evidence="2" key="2">
    <citation type="submission" date="2025-08" db="UniProtKB">
        <authorList>
            <consortium name="Ensembl"/>
        </authorList>
    </citation>
    <scope>IDENTIFICATION</scope>
    <source>
        <strain evidence="2">Thorbecke</strain>
    </source>
</reference>
<feature type="compositionally biased region" description="Basic residues" evidence="1">
    <location>
        <begin position="46"/>
        <end position="64"/>
    </location>
</feature>
<evidence type="ECO:0000313" key="3">
    <source>
        <dbReference type="Proteomes" id="UP000001811"/>
    </source>
</evidence>
<evidence type="ECO:0000313" key="2">
    <source>
        <dbReference type="Ensembl" id="ENSOCUP00000041553.1"/>
    </source>
</evidence>
<dbReference type="AlphaFoldDB" id="A0A5F9D6T3"/>
<feature type="compositionally biased region" description="Basic and acidic residues" evidence="1">
    <location>
        <begin position="321"/>
        <end position="331"/>
    </location>
</feature>
<feature type="compositionally biased region" description="Acidic residues" evidence="1">
    <location>
        <begin position="81"/>
        <end position="90"/>
    </location>
</feature>
<proteinExistence type="predicted"/>
<organism evidence="2 3">
    <name type="scientific">Oryctolagus cuniculus</name>
    <name type="common">Rabbit</name>
    <dbReference type="NCBI Taxonomy" id="9986"/>
    <lineage>
        <taxon>Eukaryota</taxon>
        <taxon>Metazoa</taxon>
        <taxon>Chordata</taxon>
        <taxon>Craniata</taxon>
        <taxon>Vertebrata</taxon>
        <taxon>Euteleostomi</taxon>
        <taxon>Mammalia</taxon>
        <taxon>Eutheria</taxon>
        <taxon>Euarchontoglires</taxon>
        <taxon>Glires</taxon>
        <taxon>Lagomorpha</taxon>
        <taxon>Leporidae</taxon>
        <taxon>Oryctolagus</taxon>
    </lineage>
</organism>
<name>A0A5F9D6T3_RABIT</name>
<dbReference type="InParanoid" id="A0A5F9D6T3"/>
<feature type="compositionally biased region" description="Basic and acidic residues" evidence="1">
    <location>
        <begin position="91"/>
        <end position="100"/>
    </location>
</feature>
<feature type="region of interest" description="Disordered" evidence="1">
    <location>
        <begin position="28"/>
        <end position="101"/>
    </location>
</feature>
<dbReference type="GeneTree" id="ENSGT00930000152756"/>
<evidence type="ECO:0000256" key="1">
    <source>
        <dbReference type="SAM" id="MobiDB-lite"/>
    </source>
</evidence>
<dbReference type="EMBL" id="AAGW02060639">
    <property type="status" value="NOT_ANNOTATED_CDS"/>
    <property type="molecule type" value="Genomic_DNA"/>
</dbReference>
<dbReference type="Proteomes" id="UP000001811">
    <property type="component" value="Chromosome 4"/>
</dbReference>
<protein>
    <submittedName>
        <fullName evidence="2">Uncharacterized protein</fullName>
    </submittedName>
</protein>